<gene>
    <name evidence="2" type="ORF">FKV23_13205</name>
</gene>
<evidence type="ECO:0000256" key="1">
    <source>
        <dbReference type="SAM" id="MobiDB-lite"/>
    </source>
</evidence>
<evidence type="ECO:0000313" key="3">
    <source>
        <dbReference type="Proteomes" id="UP000317199"/>
    </source>
</evidence>
<keyword evidence="3" id="KW-1185">Reference proteome</keyword>
<sequence>MAILSGKSGIPGAWLVTSMASVSGTRKSGPHPNPSPAGGRGALVARVVRSKPLSRLRERGWGEGRPPATLPAAARSATMAGPFAPIPARLECRRVGFCSTPLGDA</sequence>
<organism evidence="2 3">
    <name type="scientific">Marilutibacter alkalisoli</name>
    <dbReference type="NCBI Taxonomy" id="2591633"/>
    <lineage>
        <taxon>Bacteria</taxon>
        <taxon>Pseudomonadati</taxon>
        <taxon>Pseudomonadota</taxon>
        <taxon>Gammaproteobacteria</taxon>
        <taxon>Lysobacterales</taxon>
        <taxon>Lysobacteraceae</taxon>
        <taxon>Marilutibacter</taxon>
    </lineage>
</organism>
<proteinExistence type="predicted"/>
<feature type="region of interest" description="Disordered" evidence="1">
    <location>
        <begin position="22"/>
        <end position="41"/>
    </location>
</feature>
<reference evidence="2 3" key="1">
    <citation type="submission" date="2019-06" db="EMBL/GenBank/DDBJ databases">
        <title>Lysobacter alkalisoli sp. nov. isolated from saline-alkali soil.</title>
        <authorList>
            <person name="Sun J.-Q."/>
            <person name="Xu L."/>
        </authorList>
    </citation>
    <scope>NUCLEOTIDE SEQUENCE [LARGE SCALE GENOMIC DNA]</scope>
    <source>
        <strain evidence="2 3">SJ-36</strain>
    </source>
</reference>
<protein>
    <submittedName>
        <fullName evidence="2">Uncharacterized protein</fullName>
    </submittedName>
</protein>
<name>A0A514BU86_9GAMM</name>
<dbReference type="AlphaFoldDB" id="A0A514BU86"/>
<accession>A0A514BU86</accession>
<dbReference type="KEGG" id="lyj:FKV23_13205"/>
<dbReference type="Proteomes" id="UP000317199">
    <property type="component" value="Chromosome"/>
</dbReference>
<evidence type="ECO:0000313" key="2">
    <source>
        <dbReference type="EMBL" id="QDH70932.1"/>
    </source>
</evidence>
<dbReference type="EMBL" id="CP041242">
    <property type="protein sequence ID" value="QDH70932.1"/>
    <property type="molecule type" value="Genomic_DNA"/>
</dbReference>